<reference evidence="1 2" key="1">
    <citation type="submission" date="2021-07" db="EMBL/GenBank/DDBJ databases">
        <title>Novel Helicobacter sp. Isolated from a cat.</title>
        <authorList>
            <person name="Rimbara E."/>
            <person name="Suzuki M."/>
        </authorList>
    </citation>
    <scope>NUCLEOTIDE SEQUENCE [LARGE SCALE GENOMIC DNA]</scope>
    <source>
        <strain evidence="2">NHP19-012</strain>
    </source>
</reference>
<accession>A0ABM7SM43</accession>
<evidence type="ECO:0000313" key="1">
    <source>
        <dbReference type="EMBL" id="BCZ19198.1"/>
    </source>
</evidence>
<dbReference type="Proteomes" id="UP000826146">
    <property type="component" value="Chromosome"/>
</dbReference>
<name>A0ABM7SM43_9HELI</name>
<keyword evidence="2" id="KW-1185">Reference proteome</keyword>
<evidence type="ECO:0000313" key="2">
    <source>
        <dbReference type="Proteomes" id="UP000826146"/>
    </source>
</evidence>
<sequence>MLKIVLTWLLNTIDKGVPQDYAKAAGLFQKIVNSNEVNNELKNVVRSVLEELENRDLRVCMPKHPTPQNNKAIVESVVKMLQVVQNQKQAHF</sequence>
<dbReference type="EMBL" id="AP024819">
    <property type="protein sequence ID" value="BCZ19198.1"/>
    <property type="molecule type" value="Genomic_DNA"/>
</dbReference>
<protein>
    <submittedName>
        <fullName evidence="1">Uncharacterized protein</fullName>
    </submittedName>
</protein>
<organism evidence="1 2">
    <name type="scientific">Helicobacter gastrofelis</name>
    <dbReference type="NCBI Taxonomy" id="2849642"/>
    <lineage>
        <taxon>Bacteria</taxon>
        <taxon>Pseudomonadati</taxon>
        <taxon>Campylobacterota</taxon>
        <taxon>Epsilonproteobacteria</taxon>
        <taxon>Campylobacterales</taxon>
        <taxon>Helicobacteraceae</taxon>
        <taxon>Helicobacter</taxon>
    </lineage>
</organism>
<dbReference type="RefSeq" id="WP_221271059.1">
    <property type="nucleotide sequence ID" value="NZ_AP024819.1"/>
</dbReference>
<proteinExistence type="predicted"/>
<gene>
    <name evidence="1" type="ORF">NHP190012_08400</name>
</gene>